<dbReference type="Gene3D" id="3.40.630.30">
    <property type="match status" value="1"/>
</dbReference>
<dbReference type="PROSITE" id="PS51186">
    <property type="entry name" value="GNAT"/>
    <property type="match status" value="1"/>
</dbReference>
<comment type="caution">
    <text evidence="4">The sequence shown here is derived from an EMBL/GenBank/DDBJ whole genome shotgun (WGS) entry which is preliminary data.</text>
</comment>
<keyword evidence="2" id="KW-0012">Acyltransferase</keyword>
<dbReference type="EMBL" id="JAGGJQ010000009">
    <property type="protein sequence ID" value="MBP1841030.1"/>
    <property type="molecule type" value="Genomic_DNA"/>
</dbReference>
<keyword evidence="7" id="KW-1185">Reference proteome</keyword>
<evidence type="ECO:0000313" key="4">
    <source>
        <dbReference type="EMBL" id="MBP1841030.1"/>
    </source>
</evidence>
<accession>A0A9X0YM05</accession>
<dbReference type="RefSeq" id="WP_057779613.1">
    <property type="nucleotide sequence ID" value="NZ_JAGGJQ010000009.1"/>
</dbReference>
<keyword evidence="4" id="KW-0689">Ribosomal protein</keyword>
<evidence type="ECO:0000259" key="3">
    <source>
        <dbReference type="PROSITE" id="PS51186"/>
    </source>
</evidence>
<keyword evidence="1" id="KW-0808">Transferase</keyword>
<evidence type="ECO:0000313" key="6">
    <source>
        <dbReference type="Proteomes" id="UP001138672"/>
    </source>
</evidence>
<name>A0A9X0YM05_9FLAO</name>
<dbReference type="InterPro" id="IPR051556">
    <property type="entry name" value="N-term/lysine_N-AcTrnsfr"/>
</dbReference>
<dbReference type="SUPFAM" id="SSF55729">
    <property type="entry name" value="Acyl-CoA N-acyltransferases (Nat)"/>
    <property type="match status" value="1"/>
</dbReference>
<dbReference type="Proteomes" id="UP001231587">
    <property type="component" value="Unassembled WGS sequence"/>
</dbReference>
<evidence type="ECO:0000256" key="2">
    <source>
        <dbReference type="ARBA" id="ARBA00023315"/>
    </source>
</evidence>
<dbReference type="InterPro" id="IPR000182">
    <property type="entry name" value="GNAT_dom"/>
</dbReference>
<dbReference type="Proteomes" id="UP001138672">
    <property type="component" value="Unassembled WGS sequence"/>
</dbReference>
<dbReference type="GO" id="GO:0016747">
    <property type="term" value="F:acyltransferase activity, transferring groups other than amino-acyl groups"/>
    <property type="evidence" value="ECO:0007669"/>
    <property type="project" value="InterPro"/>
</dbReference>
<dbReference type="OrthoDB" id="5319888at2"/>
<keyword evidence="4" id="KW-0687">Ribonucleoprotein</keyword>
<evidence type="ECO:0000313" key="5">
    <source>
        <dbReference type="EMBL" id="MDQ0336550.1"/>
    </source>
</evidence>
<dbReference type="PANTHER" id="PTHR42919">
    <property type="entry name" value="N-ALPHA-ACETYLTRANSFERASE"/>
    <property type="match status" value="1"/>
</dbReference>
<dbReference type="InterPro" id="IPR016181">
    <property type="entry name" value="Acyl_CoA_acyltransferase"/>
</dbReference>
<dbReference type="Pfam" id="PF00583">
    <property type="entry name" value="Acetyltransf_1"/>
    <property type="match status" value="1"/>
</dbReference>
<evidence type="ECO:0000313" key="7">
    <source>
        <dbReference type="Proteomes" id="UP001231587"/>
    </source>
</evidence>
<dbReference type="EMBL" id="JAUSUU010000009">
    <property type="protein sequence ID" value="MDQ0336550.1"/>
    <property type="molecule type" value="Genomic_DNA"/>
</dbReference>
<gene>
    <name evidence="4" type="ORF">J2Z56_002962</name>
    <name evidence="5" type="ORF">J2Z57_003004</name>
</gene>
<proteinExistence type="predicted"/>
<dbReference type="PANTHER" id="PTHR42919:SF8">
    <property type="entry name" value="N-ALPHA-ACETYLTRANSFERASE 50"/>
    <property type="match status" value="1"/>
</dbReference>
<dbReference type="CDD" id="cd04301">
    <property type="entry name" value="NAT_SF"/>
    <property type="match status" value="1"/>
</dbReference>
<reference evidence="4" key="1">
    <citation type="submission" date="2021-03" db="EMBL/GenBank/DDBJ databases">
        <title>Genomic Encyclopedia of Type Strains, Phase IV (KMG-IV): sequencing the most valuable type-strain genomes for metagenomic binning, comparative biology and taxonomic classification.</title>
        <authorList>
            <person name="Goeker M."/>
        </authorList>
    </citation>
    <scope>NUCLEOTIDE SEQUENCE</scope>
    <source>
        <strain evidence="4">DSM 15523</strain>
        <strain evidence="5 7">DSM 16476</strain>
    </source>
</reference>
<dbReference type="AlphaFoldDB" id="A0A9X0YM05"/>
<organism evidence="4 6">
    <name type="scientific">Formosa algae</name>
    <dbReference type="NCBI Taxonomy" id="225843"/>
    <lineage>
        <taxon>Bacteria</taxon>
        <taxon>Pseudomonadati</taxon>
        <taxon>Bacteroidota</taxon>
        <taxon>Flavobacteriia</taxon>
        <taxon>Flavobacteriales</taxon>
        <taxon>Flavobacteriaceae</taxon>
        <taxon>Formosa</taxon>
    </lineage>
</organism>
<feature type="domain" description="N-acetyltransferase" evidence="3">
    <location>
        <begin position="1"/>
        <end position="186"/>
    </location>
</feature>
<evidence type="ECO:0000256" key="1">
    <source>
        <dbReference type="ARBA" id="ARBA00022679"/>
    </source>
</evidence>
<protein>
    <submittedName>
        <fullName evidence="4">Ribosomal protein S18 acetylase RimI-like enzyme</fullName>
    </submittedName>
</protein>
<sequence length="186" mass="21154">MYTRPATLSDTKAIASLLLLAMEDFIFECIGVTDSVQALAFLEHFTALEDNQYSYQNCMVIEDQNQIVAAINCYDGSLLHTYRLPIQNYILTHYNKKFNPEDETNAGELYIDSFAVLESHRGQGIGIKLLKHIIEIFAHDEHKTLGLLVETHNLKAERLYLNLSFKCVGIKTLVGKTLKHLQYTAQ</sequence>
<dbReference type="GO" id="GO:0005840">
    <property type="term" value="C:ribosome"/>
    <property type="evidence" value="ECO:0007669"/>
    <property type="project" value="UniProtKB-KW"/>
</dbReference>